<evidence type="ECO:0000313" key="4">
    <source>
        <dbReference type="EMBL" id="NSJ49181.1"/>
    </source>
</evidence>
<dbReference type="Pfam" id="PF13561">
    <property type="entry name" value="adh_short_C2"/>
    <property type="match status" value="1"/>
</dbReference>
<dbReference type="GO" id="GO:0016616">
    <property type="term" value="F:oxidoreductase activity, acting on the CH-OH group of donors, NAD or NADP as acceptor"/>
    <property type="evidence" value="ECO:0007669"/>
    <property type="project" value="TreeGrafter"/>
</dbReference>
<dbReference type="FunFam" id="3.40.50.720:FF:000084">
    <property type="entry name" value="Short-chain dehydrogenase reductase"/>
    <property type="match status" value="1"/>
</dbReference>
<dbReference type="GO" id="GO:0048038">
    <property type="term" value="F:quinone binding"/>
    <property type="evidence" value="ECO:0007669"/>
    <property type="project" value="TreeGrafter"/>
</dbReference>
<dbReference type="RefSeq" id="WP_117563024.1">
    <property type="nucleotide sequence ID" value="NZ_JAAITT010000013.1"/>
</dbReference>
<evidence type="ECO:0000256" key="1">
    <source>
        <dbReference type="ARBA" id="ARBA00006484"/>
    </source>
</evidence>
<dbReference type="PRINTS" id="PR00080">
    <property type="entry name" value="SDRFAMILY"/>
</dbReference>
<keyword evidence="5" id="KW-1185">Reference proteome</keyword>
<dbReference type="SUPFAM" id="SSF51735">
    <property type="entry name" value="NAD(P)-binding Rossmann-fold domains"/>
    <property type="match status" value="1"/>
</dbReference>
<reference evidence="4" key="2">
    <citation type="submission" date="2020-02" db="EMBL/GenBank/DDBJ databases">
        <authorList>
            <person name="Littmann E."/>
            <person name="Sorbara M."/>
        </authorList>
    </citation>
    <scope>NUCLEOTIDE SEQUENCE</scope>
    <source>
        <strain evidence="4">MSK.1.17</strain>
    </source>
</reference>
<name>A0AAW5C242_9FIRM</name>
<gene>
    <name evidence="4" type="ORF">G5B36_10770</name>
    <name evidence="3" type="ORF">L0N08_14485</name>
</gene>
<dbReference type="InterPro" id="IPR036291">
    <property type="entry name" value="NAD(P)-bd_dom_sf"/>
</dbReference>
<dbReference type="EMBL" id="JAKNGE010000017">
    <property type="protein sequence ID" value="MCG4746626.1"/>
    <property type="molecule type" value="Genomic_DNA"/>
</dbReference>
<dbReference type="CDD" id="cd05233">
    <property type="entry name" value="SDR_c"/>
    <property type="match status" value="1"/>
</dbReference>
<evidence type="ECO:0000313" key="6">
    <source>
        <dbReference type="Proteomes" id="UP001299608"/>
    </source>
</evidence>
<dbReference type="PANTHER" id="PTHR42760">
    <property type="entry name" value="SHORT-CHAIN DEHYDROGENASES/REDUCTASES FAMILY MEMBER"/>
    <property type="match status" value="1"/>
</dbReference>
<sequence>MQMDYINKVFSLEGKKAIITGGTQGIGRAIAMSLAKLGADVTVLGRNKKYLEEVKNELDDLGVKGAAYEIDVSVQSQVEDFFDIYEKETGRLDIYVNNAAFTIRKRAMETTQEEMDTLYATNVKGALFGLKRAGEIMKRQKDGKIVIITSVNALNPLPPQAVYTSTKCALEGLMRCLAADLSPYGIRVNTCAPGAVLTNMNPDLADAKELAETERLIPLKKVGTPEDIGDVVACMVSDAFRYMTGATVLVDGGLMLRVC</sequence>
<dbReference type="InterPro" id="IPR002347">
    <property type="entry name" value="SDR_fam"/>
</dbReference>
<evidence type="ECO:0000313" key="3">
    <source>
        <dbReference type="EMBL" id="MCG4746626.1"/>
    </source>
</evidence>
<dbReference type="EMBL" id="JAAITT010000013">
    <property type="protein sequence ID" value="NSJ49181.1"/>
    <property type="molecule type" value="Genomic_DNA"/>
</dbReference>
<protein>
    <submittedName>
        <fullName evidence="3">SDR family oxidoreductase</fullName>
    </submittedName>
</protein>
<dbReference type="Proteomes" id="UP000669239">
    <property type="component" value="Unassembled WGS sequence"/>
</dbReference>
<dbReference type="GO" id="GO:0006633">
    <property type="term" value="P:fatty acid biosynthetic process"/>
    <property type="evidence" value="ECO:0007669"/>
    <property type="project" value="TreeGrafter"/>
</dbReference>
<keyword evidence="2" id="KW-0560">Oxidoreductase</keyword>
<dbReference type="GO" id="GO:0008206">
    <property type="term" value="P:bile acid metabolic process"/>
    <property type="evidence" value="ECO:0007669"/>
    <property type="project" value="UniProtKB-ARBA"/>
</dbReference>
<dbReference type="AlphaFoldDB" id="A0AAW5C242"/>
<comment type="similarity">
    <text evidence="1">Belongs to the short-chain dehydrogenases/reductases (SDR) family.</text>
</comment>
<dbReference type="Gene3D" id="3.40.50.720">
    <property type="entry name" value="NAD(P)-binding Rossmann-like Domain"/>
    <property type="match status" value="1"/>
</dbReference>
<dbReference type="Proteomes" id="UP001299608">
    <property type="component" value="Unassembled WGS sequence"/>
</dbReference>
<evidence type="ECO:0000256" key="2">
    <source>
        <dbReference type="ARBA" id="ARBA00023002"/>
    </source>
</evidence>
<dbReference type="PRINTS" id="PR00081">
    <property type="entry name" value="GDHRDH"/>
</dbReference>
<comment type="caution">
    <text evidence="3">The sequence shown here is derived from an EMBL/GenBank/DDBJ whole genome shotgun (WGS) entry which is preliminary data.</text>
</comment>
<dbReference type="PANTHER" id="PTHR42760:SF133">
    <property type="entry name" value="3-OXOACYL-[ACYL-CARRIER-PROTEIN] REDUCTASE"/>
    <property type="match status" value="1"/>
</dbReference>
<evidence type="ECO:0000313" key="5">
    <source>
        <dbReference type="Proteomes" id="UP000669239"/>
    </source>
</evidence>
<accession>A0AAW5C242</accession>
<proteinExistence type="inferred from homology"/>
<reference evidence="3" key="3">
    <citation type="submission" date="2022-01" db="EMBL/GenBank/DDBJ databases">
        <title>Collection of gut derived symbiotic bacterial strains cultured from healthy donors.</title>
        <authorList>
            <person name="Lin H."/>
            <person name="Kohout C."/>
            <person name="Waligurski E."/>
            <person name="Pamer E.G."/>
        </authorList>
    </citation>
    <scope>NUCLEOTIDE SEQUENCE</scope>
    <source>
        <strain evidence="3">DFI.6.55</strain>
    </source>
</reference>
<organism evidence="3 6">
    <name type="scientific">Enterocloster aldenensis</name>
    <dbReference type="NCBI Taxonomy" id="358742"/>
    <lineage>
        <taxon>Bacteria</taxon>
        <taxon>Bacillati</taxon>
        <taxon>Bacillota</taxon>
        <taxon>Clostridia</taxon>
        <taxon>Lachnospirales</taxon>
        <taxon>Lachnospiraceae</taxon>
        <taxon>Enterocloster</taxon>
    </lineage>
</organism>
<reference evidence="4 5" key="1">
    <citation type="journal article" date="2020" name="Cell Host Microbe">
        <title>Functional and Genomic Variation between Human-Derived Isolates of Lachnospiraceae Reveals Inter- and Intra-Species Diversity.</title>
        <authorList>
            <person name="Sorbara M.T."/>
            <person name="Littmann E.R."/>
            <person name="Fontana E."/>
            <person name="Moody T.U."/>
            <person name="Kohout C.E."/>
            <person name="Gjonbalaj M."/>
            <person name="Eaton V."/>
            <person name="Seok R."/>
            <person name="Leiner I.M."/>
            <person name="Pamer E.G."/>
        </authorList>
    </citation>
    <scope>NUCLEOTIDE SEQUENCE [LARGE SCALE GENOMIC DNA]</scope>
    <source>
        <strain evidence="4 5">MSK.1.17</strain>
    </source>
</reference>